<feature type="signal peptide" evidence="5">
    <location>
        <begin position="1"/>
        <end position="24"/>
    </location>
</feature>
<feature type="domain" description="SpaA-like prealbumin fold" evidence="6">
    <location>
        <begin position="350"/>
        <end position="449"/>
    </location>
</feature>
<feature type="domain" description="SpaA-like prealbumin fold" evidence="6">
    <location>
        <begin position="457"/>
        <end position="558"/>
    </location>
</feature>
<gene>
    <name evidence="8" type="ORF">GCM10023235_08780</name>
</gene>
<evidence type="ECO:0000256" key="2">
    <source>
        <dbReference type="ARBA" id="ARBA00022525"/>
    </source>
</evidence>
<dbReference type="PANTHER" id="PTHR36108:SF13">
    <property type="entry name" value="COLOSSIN-B-RELATED"/>
    <property type="match status" value="1"/>
</dbReference>
<comment type="similarity">
    <text evidence="1">Belongs to the serine-aspartate repeat-containing protein (SDr) family.</text>
</comment>
<comment type="caution">
    <text evidence="8">The sequence shown here is derived from an EMBL/GenBank/DDBJ whole genome shotgun (WGS) entry which is preliminary data.</text>
</comment>
<name>A0ABP9D9L5_9ACTN</name>
<feature type="domain" description="Choice-of-anchor A" evidence="7">
    <location>
        <begin position="58"/>
        <end position="307"/>
    </location>
</feature>
<keyword evidence="3 5" id="KW-0732">Signal</keyword>
<dbReference type="Proteomes" id="UP001501752">
    <property type="component" value="Unassembled WGS sequence"/>
</dbReference>
<evidence type="ECO:0000256" key="1">
    <source>
        <dbReference type="ARBA" id="ARBA00007257"/>
    </source>
</evidence>
<sequence>MLSAGLAATLLPLGLAGFGPGAWAAGLPGGLGPCLGAECPATFPPVNNGDFAGRDANINVFVGGNFNVSGSAAEAEGKVVTLGNFSQNKAQGVSSIYNIGIAGVGSRVPPPAGSDFLTTGGGITVAQGQRLVAEGGVVRHAGAVSGTIDGTVVQDSQAAAPYSALRGQLQTASECYAGIGTPRPPTGTAVNQSYQTLFTGDGTSALQVFNVDFDLTTSGGAQQGIVFANIPANATVLVNLVGAARTISTFSGGVDDSDPLNKLRERLLWNVPTAGTVTFTGTGQFQGSILVGNPASTTTVNMPGLNGRFFTTGTLNHTSGGSGGTGTEIHAYPFNGDLPSCGTPTPTASTSVTKVDSESAQPLAGAVFQLWRETNDTTGLQTTGATPDTAVGNPCTTPANGQCSATGLPLGTYYWQETAAPPGYDLPAQPVTTVVLTTDGQNVPVTVRDSRTPAATGSTTVTKVDAATSTPLAGAVFQLWHETNNVPGLQTTGATPDTAVGNPCTTPANGQCSATGLPLGTYYWQETAAPPGYDLPTPAVTTVVLDTAGQDAPVTVQDTQTTTPTASTTVTKVDAATDAPLAGATFQLWHETNGTTGLQTTGAIPDTAVGSPCVTGATGICSANNLPLGTYYWQETAAPPGYDLPAQPVTTVVLATAGETVPVTVRDSRTPNGSGSTTVTKVDAATDAPLAGAVFQLWQETNGTPGLQTLGANADTEVGSPCTTPVNGQCSATGLPLGTYYWQETAAPPGYDLPLQRTTTVVLATDGQNVPVTVRDRKTPDLTASTRVTKLDAATGRPLAGAVFQLWQETNDVPGLQTTGIAPDTAVGEPCTTPANGVCRATDLPLGTYYWQEVQAPPGFDLPAQPVSTVVLAADGQTVPVIVKDERTPEKGPGSTKVVKVDAETGEPLAGAVFQLWRETNGRPGLQTFGNNADTKVGEPCTTGEDGVCEAHDLPLGTYYWQEVSAPDGYALPGDPVSKVVLTKDCPCVEVTVRDTRLCPPKPCPPKPCPPKGDHGSDGPWAQLRES</sequence>
<evidence type="ECO:0000313" key="9">
    <source>
        <dbReference type="Proteomes" id="UP001501752"/>
    </source>
</evidence>
<feature type="domain" description="SpaA-like prealbumin fold" evidence="6">
    <location>
        <begin position="894"/>
        <end position="996"/>
    </location>
</feature>
<evidence type="ECO:0000256" key="4">
    <source>
        <dbReference type="SAM" id="MobiDB-lite"/>
    </source>
</evidence>
<feature type="domain" description="SpaA-like prealbumin fold" evidence="6">
    <location>
        <begin position="567"/>
        <end position="667"/>
    </location>
</feature>
<protein>
    <recommendedName>
        <fullName evidence="10">Choice-of-anchor A domain-containing protein</fullName>
    </recommendedName>
</protein>
<evidence type="ECO:0000259" key="7">
    <source>
        <dbReference type="Pfam" id="PF20597"/>
    </source>
</evidence>
<organism evidence="8 9">
    <name type="scientific">Kitasatospora terrestris</name>
    <dbReference type="NCBI Taxonomy" id="258051"/>
    <lineage>
        <taxon>Bacteria</taxon>
        <taxon>Bacillati</taxon>
        <taxon>Actinomycetota</taxon>
        <taxon>Actinomycetes</taxon>
        <taxon>Kitasatosporales</taxon>
        <taxon>Streptomycetaceae</taxon>
        <taxon>Kitasatospora</taxon>
    </lineage>
</organism>
<dbReference type="Pfam" id="PF20597">
    <property type="entry name" value="pAdhesive_15"/>
    <property type="match status" value="1"/>
</dbReference>
<evidence type="ECO:0000256" key="3">
    <source>
        <dbReference type="ARBA" id="ARBA00022729"/>
    </source>
</evidence>
<dbReference type="NCBIfam" id="TIGR04215">
    <property type="entry name" value="choice_anch_A"/>
    <property type="match status" value="1"/>
</dbReference>
<evidence type="ECO:0000256" key="5">
    <source>
        <dbReference type="SAM" id="SignalP"/>
    </source>
</evidence>
<proteinExistence type="inferred from homology"/>
<keyword evidence="2" id="KW-0964">Secreted</keyword>
<keyword evidence="9" id="KW-1185">Reference proteome</keyword>
<dbReference type="InterPro" id="IPR041033">
    <property type="entry name" value="SpaA_PFL_dom_1"/>
</dbReference>
<feature type="chain" id="PRO_5045353209" description="Choice-of-anchor A domain-containing protein" evidence="5">
    <location>
        <begin position="25"/>
        <end position="1027"/>
    </location>
</feature>
<dbReference type="EMBL" id="BAABIS010000001">
    <property type="protein sequence ID" value="GAA4836165.1"/>
    <property type="molecule type" value="Genomic_DNA"/>
</dbReference>
<feature type="compositionally biased region" description="Pro residues" evidence="4">
    <location>
        <begin position="1000"/>
        <end position="1011"/>
    </location>
</feature>
<accession>A0ABP9D9L5</accession>
<dbReference type="Pfam" id="PF17802">
    <property type="entry name" value="SpaA"/>
    <property type="match status" value="6"/>
</dbReference>
<dbReference type="InterPro" id="IPR026588">
    <property type="entry name" value="Choice_anch_A"/>
</dbReference>
<feature type="region of interest" description="Disordered" evidence="4">
    <location>
        <begin position="1000"/>
        <end position="1027"/>
    </location>
</feature>
<feature type="domain" description="SpaA-like prealbumin fold" evidence="6">
    <location>
        <begin position="786"/>
        <end position="885"/>
    </location>
</feature>
<feature type="domain" description="SpaA-like prealbumin fold" evidence="6">
    <location>
        <begin position="675"/>
        <end position="777"/>
    </location>
</feature>
<dbReference type="InterPro" id="IPR013783">
    <property type="entry name" value="Ig-like_fold"/>
</dbReference>
<evidence type="ECO:0008006" key="10">
    <source>
        <dbReference type="Google" id="ProtNLM"/>
    </source>
</evidence>
<reference evidence="9" key="1">
    <citation type="journal article" date="2019" name="Int. J. Syst. Evol. Microbiol.">
        <title>The Global Catalogue of Microorganisms (GCM) 10K type strain sequencing project: providing services to taxonomists for standard genome sequencing and annotation.</title>
        <authorList>
            <consortium name="The Broad Institute Genomics Platform"/>
            <consortium name="The Broad Institute Genome Sequencing Center for Infectious Disease"/>
            <person name="Wu L."/>
            <person name="Ma J."/>
        </authorList>
    </citation>
    <scope>NUCLEOTIDE SEQUENCE [LARGE SCALE GENOMIC DNA]</scope>
    <source>
        <strain evidence="9">JCM 13006</strain>
    </source>
</reference>
<evidence type="ECO:0000259" key="6">
    <source>
        <dbReference type="Pfam" id="PF17802"/>
    </source>
</evidence>
<dbReference type="Gene3D" id="2.60.40.10">
    <property type="entry name" value="Immunoglobulins"/>
    <property type="match status" value="6"/>
</dbReference>
<dbReference type="PANTHER" id="PTHR36108">
    <property type="entry name" value="COLOSSIN-B-RELATED"/>
    <property type="match status" value="1"/>
</dbReference>
<evidence type="ECO:0000313" key="8">
    <source>
        <dbReference type="EMBL" id="GAA4836165.1"/>
    </source>
</evidence>